<organism evidence="1 2">
    <name type="scientific">Mucuna pruriens</name>
    <name type="common">Velvet bean</name>
    <name type="synonym">Dolichos pruriens</name>
    <dbReference type="NCBI Taxonomy" id="157652"/>
    <lineage>
        <taxon>Eukaryota</taxon>
        <taxon>Viridiplantae</taxon>
        <taxon>Streptophyta</taxon>
        <taxon>Embryophyta</taxon>
        <taxon>Tracheophyta</taxon>
        <taxon>Spermatophyta</taxon>
        <taxon>Magnoliopsida</taxon>
        <taxon>eudicotyledons</taxon>
        <taxon>Gunneridae</taxon>
        <taxon>Pentapetalae</taxon>
        <taxon>rosids</taxon>
        <taxon>fabids</taxon>
        <taxon>Fabales</taxon>
        <taxon>Fabaceae</taxon>
        <taxon>Papilionoideae</taxon>
        <taxon>50 kb inversion clade</taxon>
        <taxon>NPAAA clade</taxon>
        <taxon>indigoferoid/millettioid clade</taxon>
        <taxon>Phaseoleae</taxon>
        <taxon>Mucuna</taxon>
    </lineage>
</organism>
<gene>
    <name evidence="1" type="ORF">CR513_19539</name>
</gene>
<feature type="non-terminal residue" evidence="1">
    <location>
        <position position="1"/>
    </location>
</feature>
<accession>A0A371H4C3</accession>
<dbReference type="EMBL" id="QJKJ01003589">
    <property type="protein sequence ID" value="RDX97670.1"/>
    <property type="molecule type" value="Genomic_DNA"/>
</dbReference>
<name>A0A371H4C3_MUCPR</name>
<dbReference type="Proteomes" id="UP000257109">
    <property type="component" value="Unassembled WGS sequence"/>
</dbReference>
<evidence type="ECO:0000313" key="1">
    <source>
        <dbReference type="EMBL" id="RDX97670.1"/>
    </source>
</evidence>
<protein>
    <submittedName>
        <fullName evidence="1">Uncharacterized protein</fullName>
    </submittedName>
</protein>
<keyword evidence="2" id="KW-1185">Reference proteome</keyword>
<comment type="caution">
    <text evidence="1">The sequence shown here is derived from an EMBL/GenBank/DDBJ whole genome shotgun (WGS) entry which is preliminary data.</text>
</comment>
<reference evidence="1" key="1">
    <citation type="submission" date="2018-05" db="EMBL/GenBank/DDBJ databases">
        <title>Draft genome of Mucuna pruriens seed.</title>
        <authorList>
            <person name="Nnadi N.E."/>
            <person name="Vos R."/>
            <person name="Hasami M.H."/>
            <person name="Devisetty U.K."/>
            <person name="Aguiy J.C."/>
        </authorList>
    </citation>
    <scope>NUCLEOTIDE SEQUENCE [LARGE SCALE GENOMIC DNA]</scope>
    <source>
        <strain evidence="1">JCA_2017</strain>
    </source>
</reference>
<dbReference type="OrthoDB" id="1194593at2759"/>
<evidence type="ECO:0000313" key="2">
    <source>
        <dbReference type="Proteomes" id="UP000257109"/>
    </source>
</evidence>
<proteinExistence type="predicted"/>
<dbReference type="AlphaFoldDB" id="A0A371H4C3"/>
<sequence length="152" mass="17954">MSVHEVKVPRHWDPPIIFTDQDYERMQPHKDNHMVIIIITTNFKIERSTRSKVEEMHRDSYGVLKGSSRYAKGRHHLNRPENDPTLLLGKPEGLERRQGCIHIEGYGHGKYRSKFFKSQKLSLNLSTKSVDKKKMRLREEKQGTIREETNKM</sequence>